<dbReference type="InterPro" id="IPR055414">
    <property type="entry name" value="LRR_R13L4/SHOC2-like"/>
</dbReference>
<evidence type="ECO:0000256" key="1">
    <source>
        <dbReference type="ARBA" id="ARBA00022737"/>
    </source>
</evidence>
<dbReference type="InterPro" id="IPR032675">
    <property type="entry name" value="LRR_dom_sf"/>
</dbReference>
<evidence type="ECO:0000313" key="5">
    <source>
        <dbReference type="EMBL" id="KAG0530564.1"/>
    </source>
</evidence>
<dbReference type="GO" id="GO:0006952">
    <property type="term" value="P:defense response"/>
    <property type="evidence" value="ECO:0007669"/>
    <property type="project" value="InterPro"/>
</dbReference>
<dbReference type="PANTHER" id="PTHR23155">
    <property type="entry name" value="DISEASE RESISTANCE PROTEIN RP"/>
    <property type="match status" value="1"/>
</dbReference>
<dbReference type="Proteomes" id="UP000807115">
    <property type="component" value="Chromosome 5"/>
</dbReference>
<evidence type="ECO:0008006" key="7">
    <source>
        <dbReference type="Google" id="ProtNLM"/>
    </source>
</evidence>
<dbReference type="Pfam" id="PF23559">
    <property type="entry name" value="WHD_DRP"/>
    <property type="match status" value="1"/>
</dbReference>
<dbReference type="Gene3D" id="3.80.10.10">
    <property type="entry name" value="Ribonuclease Inhibitor"/>
    <property type="match status" value="1"/>
</dbReference>
<evidence type="ECO:0000259" key="3">
    <source>
        <dbReference type="Pfam" id="PF23559"/>
    </source>
</evidence>
<gene>
    <name evidence="5" type="ORF">BDA96_05G197500</name>
</gene>
<evidence type="ECO:0000256" key="2">
    <source>
        <dbReference type="SAM" id="MobiDB-lite"/>
    </source>
</evidence>
<reference evidence="5" key="1">
    <citation type="journal article" date="2019" name="BMC Genomics">
        <title>A new reference genome for Sorghum bicolor reveals high levels of sequence similarity between sweet and grain genotypes: implications for the genetics of sugar metabolism.</title>
        <authorList>
            <person name="Cooper E.A."/>
            <person name="Brenton Z.W."/>
            <person name="Flinn B.S."/>
            <person name="Jenkins J."/>
            <person name="Shu S."/>
            <person name="Flowers D."/>
            <person name="Luo F."/>
            <person name="Wang Y."/>
            <person name="Xia P."/>
            <person name="Barry K."/>
            <person name="Daum C."/>
            <person name="Lipzen A."/>
            <person name="Yoshinaga Y."/>
            <person name="Schmutz J."/>
            <person name="Saski C."/>
            <person name="Vermerris W."/>
            <person name="Kresovich S."/>
        </authorList>
    </citation>
    <scope>NUCLEOTIDE SEQUENCE</scope>
</reference>
<accession>A0A921QYA3</accession>
<feature type="region of interest" description="Disordered" evidence="2">
    <location>
        <begin position="764"/>
        <end position="792"/>
    </location>
</feature>
<organism evidence="5 6">
    <name type="scientific">Sorghum bicolor</name>
    <name type="common">Sorghum</name>
    <name type="synonym">Sorghum vulgare</name>
    <dbReference type="NCBI Taxonomy" id="4558"/>
    <lineage>
        <taxon>Eukaryota</taxon>
        <taxon>Viridiplantae</taxon>
        <taxon>Streptophyta</taxon>
        <taxon>Embryophyta</taxon>
        <taxon>Tracheophyta</taxon>
        <taxon>Spermatophyta</taxon>
        <taxon>Magnoliopsida</taxon>
        <taxon>Liliopsida</taxon>
        <taxon>Poales</taxon>
        <taxon>Poaceae</taxon>
        <taxon>PACMAD clade</taxon>
        <taxon>Panicoideae</taxon>
        <taxon>Andropogonodae</taxon>
        <taxon>Andropogoneae</taxon>
        <taxon>Sorghinae</taxon>
        <taxon>Sorghum</taxon>
    </lineage>
</organism>
<dbReference type="InterPro" id="IPR058922">
    <property type="entry name" value="WHD_DRP"/>
</dbReference>
<protein>
    <recommendedName>
        <fullName evidence="7">NB-ARC domain-containing protein</fullName>
    </recommendedName>
</protein>
<feature type="domain" description="Disease resistance R13L4/SHOC-2-like LRR" evidence="4">
    <location>
        <begin position="437"/>
        <end position="750"/>
    </location>
</feature>
<feature type="domain" description="Disease resistance protein winged helix" evidence="3">
    <location>
        <begin position="216"/>
        <end position="267"/>
    </location>
</feature>
<dbReference type="InterPro" id="IPR044974">
    <property type="entry name" value="Disease_R_plants"/>
</dbReference>
<dbReference type="SUPFAM" id="SSF52047">
    <property type="entry name" value="RNI-like"/>
    <property type="match status" value="1"/>
</dbReference>
<feature type="compositionally biased region" description="Basic and acidic residues" evidence="2">
    <location>
        <begin position="782"/>
        <end position="792"/>
    </location>
</feature>
<keyword evidence="1" id="KW-0677">Repeat</keyword>
<dbReference type="AlphaFoldDB" id="A0A921QYA3"/>
<sequence length="792" mass="89109">MAAAASEQEQGNEVEVTPAITDPEQQRVEERDAMAHLDYSEKAAAKIEEVLSKLQPLRARISQFLGPADSHRVVVVSASDVRRRWLALMETELRFIAALLTTLKLNPKLFAWDTGECVNHSLEVEDIRHYALHEMGKLAPHTHTLRRAAQCFRHRNSEECSYRMIQEFYSIRQYTCTWYMRRLATNDCTRYMQLFATNASSPNDRQLMLLLFYMSMFPYGYKFEKDRLILKWIHEGFVHRTELNGAKSEAETFFSQLVASNVITCVPSNWEHKEDDEADQARQWEVNPYRQRRLSSKSAEIAFIFTTGTINVAVAAAAASTSARDGGNETSGGMPRRLALHHPHSRLPSLLQTMDLSQTRSLAVSGVVSGIPLEKFVNLVVLDFEGWENLKDEDLLQVCTSKMIFLRYLSVRKTPVSKVPHEIKELLFLLTLDVSCTQITELPLQVFELRYLEHLDTRGTQISQLPKQIVGLEGALQDLLIGGGGGEGTVNSVETAARVPQDVLHLYKLQTLATVDLTEHKASFVKALGDLHGLKVIAFTWSFHQSIDRDYCQVLLSSIAKWENLESLTIHCGLGCSMEFLGSLEKSLVPRGLKKFKVTAGRFACLPPWIDGLERLAFVQITSYNKQTTTGDLKILGALPELQCLILGLDFIPSQAIVVGNEGFRRLERFSVDCPVPWLIFQTRAMPWLTSLRLKFSSGPTSEERVPSGISNLPNIREVVLRYSKWCANSKSVKMTVKAVKENVAKHHNRNLIDLFINDEKDDDVQAVDEEATGTPSGTDAGHGRDDAEAVD</sequence>
<feature type="region of interest" description="Disordered" evidence="2">
    <location>
        <begin position="1"/>
        <end position="25"/>
    </location>
</feature>
<proteinExistence type="predicted"/>
<name>A0A921QYA3_SORBI</name>
<comment type="caution">
    <text evidence="5">The sequence shown here is derived from an EMBL/GenBank/DDBJ whole genome shotgun (WGS) entry which is preliminary data.</text>
</comment>
<dbReference type="EMBL" id="CM027684">
    <property type="protein sequence ID" value="KAG0530564.1"/>
    <property type="molecule type" value="Genomic_DNA"/>
</dbReference>
<dbReference type="Pfam" id="PF23598">
    <property type="entry name" value="LRR_14"/>
    <property type="match status" value="1"/>
</dbReference>
<evidence type="ECO:0000259" key="4">
    <source>
        <dbReference type="Pfam" id="PF23598"/>
    </source>
</evidence>
<reference evidence="5" key="2">
    <citation type="submission" date="2020-10" db="EMBL/GenBank/DDBJ databases">
        <authorList>
            <person name="Cooper E.A."/>
            <person name="Brenton Z.W."/>
            <person name="Flinn B.S."/>
            <person name="Jenkins J."/>
            <person name="Shu S."/>
            <person name="Flowers D."/>
            <person name="Luo F."/>
            <person name="Wang Y."/>
            <person name="Xia P."/>
            <person name="Barry K."/>
            <person name="Daum C."/>
            <person name="Lipzen A."/>
            <person name="Yoshinaga Y."/>
            <person name="Schmutz J."/>
            <person name="Saski C."/>
            <person name="Vermerris W."/>
            <person name="Kresovich S."/>
        </authorList>
    </citation>
    <scope>NUCLEOTIDE SEQUENCE</scope>
</reference>
<evidence type="ECO:0000313" key="6">
    <source>
        <dbReference type="Proteomes" id="UP000807115"/>
    </source>
</evidence>
<dbReference type="PANTHER" id="PTHR23155:SF957">
    <property type="entry name" value="OS11G0606800 PROTEIN"/>
    <property type="match status" value="1"/>
</dbReference>